<evidence type="ECO:0000313" key="2">
    <source>
        <dbReference type="Proteomes" id="UP000831701"/>
    </source>
</evidence>
<proteinExistence type="predicted"/>
<feature type="non-terminal residue" evidence="1">
    <location>
        <position position="1"/>
    </location>
</feature>
<protein>
    <submittedName>
        <fullName evidence="1">Uncharacterized protein</fullName>
    </submittedName>
</protein>
<organism evidence="1 2">
    <name type="scientific">Scortum barcoo</name>
    <name type="common">barcoo grunter</name>
    <dbReference type="NCBI Taxonomy" id="214431"/>
    <lineage>
        <taxon>Eukaryota</taxon>
        <taxon>Metazoa</taxon>
        <taxon>Chordata</taxon>
        <taxon>Craniata</taxon>
        <taxon>Vertebrata</taxon>
        <taxon>Euteleostomi</taxon>
        <taxon>Actinopterygii</taxon>
        <taxon>Neopterygii</taxon>
        <taxon>Teleostei</taxon>
        <taxon>Neoteleostei</taxon>
        <taxon>Acanthomorphata</taxon>
        <taxon>Eupercaria</taxon>
        <taxon>Centrarchiformes</taxon>
        <taxon>Terapontoidei</taxon>
        <taxon>Terapontidae</taxon>
        <taxon>Scortum</taxon>
    </lineage>
</organism>
<dbReference type="Proteomes" id="UP000831701">
    <property type="component" value="Chromosome 19"/>
</dbReference>
<dbReference type="EMBL" id="CM041549">
    <property type="protein sequence ID" value="KAI3357485.1"/>
    <property type="molecule type" value="Genomic_DNA"/>
</dbReference>
<keyword evidence="2" id="KW-1185">Reference proteome</keyword>
<name>A0ACB8VP84_9TELE</name>
<accession>A0ACB8VP84</accession>
<sequence length="112" mass="12471">LPQCHRCNRPYLCGHPGPCWICGGEKYFHSLNVQKICDGSHLISNIKAKWPGSVHDSMIFQASSLVQRFAQDKRMFFQCLKGLRVTPDLACDIVIACSVLQNIATYVEGGAM</sequence>
<comment type="caution">
    <text evidence="1">The sequence shown here is derived from an EMBL/GenBank/DDBJ whole genome shotgun (WGS) entry which is preliminary data.</text>
</comment>
<gene>
    <name evidence="1" type="ORF">L3Q82_015894</name>
</gene>
<feature type="non-terminal residue" evidence="1">
    <location>
        <position position="112"/>
    </location>
</feature>
<evidence type="ECO:0000313" key="1">
    <source>
        <dbReference type="EMBL" id="KAI3357485.1"/>
    </source>
</evidence>
<reference evidence="1" key="1">
    <citation type="submission" date="2022-04" db="EMBL/GenBank/DDBJ databases">
        <title>Jade perch genome.</title>
        <authorList>
            <person name="Chao B."/>
        </authorList>
    </citation>
    <scope>NUCLEOTIDE SEQUENCE</scope>
    <source>
        <strain evidence="1">CB-2022</strain>
    </source>
</reference>